<evidence type="ECO:0000256" key="4">
    <source>
        <dbReference type="ARBA" id="ARBA00022692"/>
    </source>
</evidence>
<name>A0ABW1QTM4_9ACTN</name>
<feature type="transmembrane region" description="Helical" evidence="8">
    <location>
        <begin position="100"/>
        <end position="120"/>
    </location>
</feature>
<dbReference type="EMBL" id="JBHSQI010000002">
    <property type="protein sequence ID" value="MFC6152842.1"/>
    <property type="molecule type" value="Genomic_DNA"/>
</dbReference>
<reference evidence="10" key="1">
    <citation type="journal article" date="2019" name="Int. J. Syst. Evol. Microbiol.">
        <title>The Global Catalogue of Microorganisms (GCM) 10K type strain sequencing project: providing services to taxonomists for standard genome sequencing and annotation.</title>
        <authorList>
            <consortium name="The Broad Institute Genomics Platform"/>
            <consortium name="The Broad Institute Genome Sequencing Center for Infectious Disease"/>
            <person name="Wu L."/>
            <person name="Ma J."/>
        </authorList>
    </citation>
    <scope>NUCLEOTIDE SEQUENCE [LARGE SCALE GENOMIC DNA]</scope>
    <source>
        <strain evidence="10">DFY28</strain>
    </source>
</reference>
<dbReference type="PANTHER" id="PTHR23513:SF11">
    <property type="entry name" value="STAPHYLOFERRIN A TRANSPORTER"/>
    <property type="match status" value="1"/>
</dbReference>
<keyword evidence="3" id="KW-1003">Cell membrane</keyword>
<evidence type="ECO:0000256" key="2">
    <source>
        <dbReference type="ARBA" id="ARBA00022448"/>
    </source>
</evidence>
<organism evidence="9 10">
    <name type="scientific">Nocardioides yefusunii</name>
    <dbReference type="NCBI Taxonomy" id="2500546"/>
    <lineage>
        <taxon>Bacteria</taxon>
        <taxon>Bacillati</taxon>
        <taxon>Actinomycetota</taxon>
        <taxon>Actinomycetes</taxon>
        <taxon>Propionibacteriales</taxon>
        <taxon>Nocardioidaceae</taxon>
        <taxon>Nocardioides</taxon>
    </lineage>
</organism>
<evidence type="ECO:0000256" key="3">
    <source>
        <dbReference type="ARBA" id="ARBA00022475"/>
    </source>
</evidence>
<evidence type="ECO:0000256" key="6">
    <source>
        <dbReference type="ARBA" id="ARBA00023136"/>
    </source>
</evidence>
<feature type="transmembrane region" description="Helical" evidence="8">
    <location>
        <begin position="367"/>
        <end position="389"/>
    </location>
</feature>
<feature type="transmembrane region" description="Helical" evidence="8">
    <location>
        <begin position="274"/>
        <end position="297"/>
    </location>
</feature>
<sequence length="583" mass="60634">MRDRATRPGSATSAPDATSALHAPSALDALRVRLFALLMTVQLVNAIAVWAHVVTVQWTLTERGESAAVVSLAPASLALPFLLLSLPVGAWVGFAPRGRLLIASTAASVLAALVGAALGAAGDLHWTAMVGTVLVVGAALVVTGVTWQAMIPDVVGRHLMGSASVVDGSAYNVARAVGPLLAGVGLGWVGVSGTFVAVSLLFGACTLVLLVVEVRHPSARGPRRPIVGEMLGGLRFTRHSPWTRRLLTRMVCFGLPASALWALVSLVVHDRLGLGSTGFGVVMALVGSGAVVATFVLPPLRGRLSVPVFAALGSGLYALTLLVMGLVTVPAVVGGVLVLGGVAWVGVQSTWMTLAQQALPEWVRPRVIALLLFLFQGTQAIGSFAWGVVADLVGLPAALVAAAVAMCASIVVLLRLGLASAEGIEPVLVEADDATHGLLTSLSDLEPGPIEVTHHYSVLPGRSDDFVRAMEPLRLSRLRTGATRWRLHEPAGGAHAASPWVENYVLVDPVELFAQETERLTVPEMRLRTAVHLLADRVEGPFVSSSASTPEPPARPARRADSGQGTTPHRPGAVPTPDEGGRE</sequence>
<evidence type="ECO:0000256" key="1">
    <source>
        <dbReference type="ARBA" id="ARBA00004651"/>
    </source>
</evidence>
<feature type="transmembrane region" description="Helical" evidence="8">
    <location>
        <begin position="34"/>
        <end position="53"/>
    </location>
</feature>
<evidence type="ECO:0000256" key="5">
    <source>
        <dbReference type="ARBA" id="ARBA00022989"/>
    </source>
</evidence>
<keyword evidence="4 8" id="KW-0812">Transmembrane</keyword>
<dbReference type="CDD" id="cd06173">
    <property type="entry name" value="MFS_MefA_like"/>
    <property type="match status" value="1"/>
</dbReference>
<feature type="transmembrane region" description="Helical" evidence="8">
    <location>
        <begin position="395"/>
        <end position="414"/>
    </location>
</feature>
<feature type="transmembrane region" description="Helical" evidence="8">
    <location>
        <begin position="304"/>
        <end position="327"/>
    </location>
</feature>
<dbReference type="InterPro" id="IPR010290">
    <property type="entry name" value="TM_effector"/>
</dbReference>
<feature type="transmembrane region" description="Helical" evidence="8">
    <location>
        <begin position="73"/>
        <end position="93"/>
    </location>
</feature>
<dbReference type="Proteomes" id="UP001596098">
    <property type="component" value="Unassembled WGS sequence"/>
</dbReference>
<dbReference type="Pfam" id="PF05977">
    <property type="entry name" value="MFS_3"/>
    <property type="match status" value="1"/>
</dbReference>
<keyword evidence="5 8" id="KW-1133">Transmembrane helix</keyword>
<keyword evidence="2" id="KW-0813">Transport</keyword>
<feature type="region of interest" description="Disordered" evidence="7">
    <location>
        <begin position="542"/>
        <end position="583"/>
    </location>
</feature>
<evidence type="ECO:0000256" key="7">
    <source>
        <dbReference type="SAM" id="MobiDB-lite"/>
    </source>
</evidence>
<proteinExistence type="predicted"/>
<dbReference type="PANTHER" id="PTHR23513">
    <property type="entry name" value="INTEGRAL MEMBRANE EFFLUX PROTEIN-RELATED"/>
    <property type="match status" value="1"/>
</dbReference>
<comment type="caution">
    <text evidence="9">The sequence shown here is derived from an EMBL/GenBank/DDBJ whole genome shotgun (WGS) entry which is preliminary data.</text>
</comment>
<feature type="transmembrane region" description="Helical" evidence="8">
    <location>
        <begin position="195"/>
        <end position="214"/>
    </location>
</feature>
<feature type="transmembrane region" description="Helical" evidence="8">
    <location>
        <begin position="126"/>
        <end position="149"/>
    </location>
</feature>
<dbReference type="RefSeq" id="WP_164878632.1">
    <property type="nucleotide sequence ID" value="NZ_CP034929.1"/>
</dbReference>
<gene>
    <name evidence="9" type="ORF">ACFPWU_04065</name>
</gene>
<protein>
    <submittedName>
        <fullName evidence="9">MFS transporter</fullName>
    </submittedName>
</protein>
<dbReference type="Gene3D" id="1.20.1250.20">
    <property type="entry name" value="MFS general substrate transporter like domains"/>
    <property type="match status" value="1"/>
</dbReference>
<keyword evidence="6 8" id="KW-0472">Membrane</keyword>
<feature type="transmembrane region" description="Helical" evidence="8">
    <location>
        <begin position="246"/>
        <end position="268"/>
    </location>
</feature>
<dbReference type="InterPro" id="IPR036259">
    <property type="entry name" value="MFS_trans_sf"/>
</dbReference>
<evidence type="ECO:0000256" key="8">
    <source>
        <dbReference type="SAM" id="Phobius"/>
    </source>
</evidence>
<accession>A0ABW1QTM4</accession>
<comment type="subcellular location">
    <subcellularLocation>
        <location evidence="1">Cell membrane</location>
        <topology evidence="1">Multi-pass membrane protein</topology>
    </subcellularLocation>
</comment>
<feature type="transmembrane region" description="Helical" evidence="8">
    <location>
        <begin position="333"/>
        <end position="355"/>
    </location>
</feature>
<evidence type="ECO:0000313" key="10">
    <source>
        <dbReference type="Proteomes" id="UP001596098"/>
    </source>
</evidence>
<evidence type="ECO:0000313" key="9">
    <source>
        <dbReference type="EMBL" id="MFC6152842.1"/>
    </source>
</evidence>
<keyword evidence="10" id="KW-1185">Reference proteome</keyword>
<dbReference type="SUPFAM" id="SSF103473">
    <property type="entry name" value="MFS general substrate transporter"/>
    <property type="match status" value="1"/>
</dbReference>